<dbReference type="Pfam" id="PF07785">
    <property type="entry name" value="DUF1623"/>
    <property type="match status" value="1"/>
</dbReference>
<accession>C3TX13</accession>
<dbReference type="KEGG" id="vg:7804660"/>
<dbReference type="RefSeq" id="YP_002854715.1">
    <property type="nucleotide sequence ID" value="NC_012639.1"/>
</dbReference>
<reference evidence="1 2" key="1">
    <citation type="journal article" date="2009" name="Virus Genes">
        <title>Morphology and genome of Euproctis pseudoconspersa nucleopolyhedrovirus.</title>
        <authorList>
            <person name="Tang X.D."/>
            <person name="Xiao Q."/>
            <person name="Ma X.C."/>
            <person name="Zhu Z.R."/>
            <person name="Zhang C.X."/>
        </authorList>
    </citation>
    <scope>NUCLEOTIDE SEQUENCE [LARGE SCALE GENOMIC DNA]</scope>
    <source>
        <strain evidence="1 2">Hangzhou</strain>
    </source>
</reference>
<dbReference type="OrthoDB" id="20453at10239"/>
<proteinExistence type="predicted"/>
<organism evidence="1 2">
    <name type="scientific">Euproctis pseudoconspersa nucleopolyhedrovirus</name>
    <dbReference type="NCBI Taxonomy" id="307467"/>
    <lineage>
        <taxon>Viruses</taxon>
        <taxon>Viruses incertae sedis</taxon>
        <taxon>Naldaviricetes</taxon>
        <taxon>Lefavirales</taxon>
        <taxon>Baculoviridae</taxon>
        <taxon>Alphabaculovirus</taxon>
        <taxon>Alphabaculovirus eupseudoconspersae</taxon>
    </lineage>
</organism>
<name>C3TX13_9ABAC</name>
<dbReference type="GeneID" id="7804660"/>
<evidence type="ECO:0000313" key="2">
    <source>
        <dbReference type="Proteomes" id="UP000203846"/>
    </source>
</evidence>
<evidence type="ECO:0008006" key="3">
    <source>
        <dbReference type="Google" id="ProtNLM"/>
    </source>
</evidence>
<sequence length="103" mass="11624">MKLIAFVIHIANPDNLLQKTIYEKYLINFDVIDAVMCKNGECLAICLSSVVSGSSNIPKCYNNFVKKTRNDGVCSITIMDTAEYENLDVLQDLVFYICEKFNA</sequence>
<protein>
    <recommendedName>
        <fullName evidence="3">Ac117</fullName>
    </recommendedName>
</protein>
<keyword evidence="2" id="KW-1185">Reference proteome</keyword>
<dbReference type="Proteomes" id="UP000203846">
    <property type="component" value="Segment"/>
</dbReference>
<dbReference type="EMBL" id="FJ227128">
    <property type="protein sequence ID" value="ACO53555.1"/>
    <property type="molecule type" value="Genomic_DNA"/>
</dbReference>
<evidence type="ECO:0000313" key="1">
    <source>
        <dbReference type="EMBL" id="ACO53555.1"/>
    </source>
</evidence>
<dbReference type="InterPro" id="IPR012428">
    <property type="entry name" value="AcMNPV_Orf117"/>
</dbReference>